<name>C7RIX5_ACCRE</name>
<evidence type="ECO:0000256" key="1">
    <source>
        <dbReference type="ARBA" id="ARBA00004651"/>
    </source>
</evidence>
<feature type="transmembrane region" description="Helical" evidence="8">
    <location>
        <begin position="273"/>
        <end position="299"/>
    </location>
</feature>
<feature type="transmembrane region" description="Helical" evidence="8">
    <location>
        <begin position="311"/>
        <end position="329"/>
    </location>
</feature>
<dbReference type="GO" id="GO:0016763">
    <property type="term" value="F:pentosyltransferase activity"/>
    <property type="evidence" value="ECO:0007669"/>
    <property type="project" value="TreeGrafter"/>
</dbReference>
<dbReference type="PANTHER" id="PTHR33908">
    <property type="entry name" value="MANNOSYLTRANSFERASE YKCB-RELATED"/>
    <property type="match status" value="1"/>
</dbReference>
<proteinExistence type="predicted"/>
<evidence type="ECO:0000256" key="7">
    <source>
        <dbReference type="ARBA" id="ARBA00023136"/>
    </source>
</evidence>
<evidence type="ECO:0000256" key="3">
    <source>
        <dbReference type="ARBA" id="ARBA00022676"/>
    </source>
</evidence>
<keyword evidence="3" id="KW-0328">Glycosyltransferase</keyword>
<accession>C7RIX5</accession>
<feature type="transmembrane region" description="Helical" evidence="8">
    <location>
        <begin position="219"/>
        <end position="235"/>
    </location>
</feature>
<feature type="transmembrane region" description="Helical" evidence="8">
    <location>
        <begin position="425"/>
        <end position="445"/>
    </location>
</feature>
<gene>
    <name evidence="9" type="ordered locus">CAP2UW1_0095</name>
</gene>
<feature type="transmembrane region" description="Helical" evidence="8">
    <location>
        <begin position="496"/>
        <end position="514"/>
    </location>
</feature>
<reference evidence="9" key="1">
    <citation type="submission" date="2009-08" db="EMBL/GenBank/DDBJ databases">
        <authorList>
            <consortium name="US DOE Joint Genome Institute"/>
            <person name="Lucas S."/>
            <person name="Copeland A."/>
            <person name="Lapidus A."/>
            <person name="Glavina del Rio T."/>
            <person name="Dalin E."/>
            <person name="Tice H."/>
            <person name="Bruce D."/>
            <person name="Barry K."/>
            <person name="Pitluck S."/>
            <person name="Lowry S."/>
            <person name="Larimer F."/>
            <person name="Land M."/>
            <person name="Hauser L."/>
            <person name="Kyrpides N."/>
            <person name="Ivanova N."/>
            <person name="McMahon K.D."/>
            <person name="Hugenholtz P."/>
        </authorList>
    </citation>
    <scope>NUCLEOTIDE SEQUENCE</scope>
    <source>
        <strain evidence="9">UW-1</strain>
    </source>
</reference>
<organism evidence="9">
    <name type="scientific">Accumulibacter regalis</name>
    <dbReference type="NCBI Taxonomy" id="522306"/>
    <lineage>
        <taxon>Bacteria</taxon>
        <taxon>Pseudomonadati</taxon>
        <taxon>Pseudomonadota</taxon>
        <taxon>Betaproteobacteria</taxon>
        <taxon>Candidatus Accumulibacter</taxon>
    </lineage>
</organism>
<dbReference type="EMBL" id="CP001715">
    <property type="protein sequence ID" value="ACV33461.1"/>
    <property type="molecule type" value="Genomic_DNA"/>
</dbReference>
<feature type="transmembrane region" description="Helical" evidence="8">
    <location>
        <begin position="106"/>
        <end position="126"/>
    </location>
</feature>
<dbReference type="AlphaFoldDB" id="C7RIX5"/>
<feature type="transmembrane region" description="Helical" evidence="8">
    <location>
        <begin position="6"/>
        <end position="24"/>
    </location>
</feature>
<dbReference type="InterPro" id="IPR050297">
    <property type="entry name" value="LipidA_mod_glycosyltrf_83"/>
</dbReference>
<feature type="transmembrane region" description="Helical" evidence="8">
    <location>
        <begin position="66"/>
        <end position="85"/>
    </location>
</feature>
<sequence length="859" mass="94019" precursor="true">MACLLMLAMIILASLAGYSLSRLLPWSSEARRAGVCVAAGLALGPFLLGAGGVLTLGILAGALPSTHLVAVVVGLLGVALLALWRGRGIPQKEDDCRRAPRQFGELLVSGLLTLWIVALLVNVIFLPLTANDSLEYATVARLLYETRDLVSYPAIQPELSTSGFFGPWTHPPLYVSLSYLTQIIQGHADEPGFMRFVSPWFAVCSTLLIITLGSLLKRLFGLISALIFLSTPLLFSGADSASIDALPVLAIGLIVASVVCLEARPFVRGLFSGCAVALGLWTHSQAILFFPLALGAIALQNGLARWRTTTIESVALCASALLLGGWPYWRNVRIFGNPISDSPAVFALPSLDWTGYFSYARGLDNWAAVLQYGLLKGWFSFQSFGWAFWLMTLGVVLAIKPLRHPTWRATLLCGGRQALDSGSQLLWVSLGLISIYLGGVFASTLIGIDLMIKNDRYSLVILPCVSLLGGYGAHVLLCRGASSLADTETGSVKRDFLAGVGFFLGVALLVQFVVQGVYYRWRYVPAAVQISEADTPAAEAIKRSKLDKPLSQRRLEYFPNMAAMFWTRGNLPENALLLSLRPADMYYAQRKMVSYLDERLLPVYRETSPPRAAQMLRDLGITHLHVPDYGLPVMYNSVLDRIIDDPALSRLMYSASGTQVFQLASEGNAGRALLSFEFTDFTPATTDWTQYRQLNLGGQRLASALGFLSKRLPKDGISSSEWHVPLFHRDFSTMVANGRGRPLAVARHDLLPSIRGGEEYRVTFDLAGNAFVKLWLVQFDEKGRLLLSGEYSSGVDRIAEVVLNHPDETRRVSRRFLALPDAAYVRFGVEHLGYSEIQVRRAVLEHLGRPDSAVGGKGR</sequence>
<reference evidence="9" key="2">
    <citation type="submission" date="2009-09" db="EMBL/GenBank/DDBJ databases">
        <title>Complete sequence of chromosome of Candidatus Accumulibacter phosphatis clade IIA str. UW-1.</title>
        <authorList>
            <consortium name="US DOE Joint Genome Institute"/>
            <person name="Martin H.G."/>
            <person name="Ivanova N."/>
            <person name="Kunin V."/>
            <person name="Warnecke F."/>
            <person name="Barry K."/>
            <person name="He S."/>
            <person name="Salamov A."/>
            <person name="Szeto E."/>
            <person name="Dalin E."/>
            <person name="Pangilinan J.L."/>
            <person name="Lapidus A."/>
            <person name="Lowry S."/>
            <person name="Kyrpides N.C."/>
            <person name="McMahon K.D."/>
            <person name="Hugenholtz P."/>
        </authorList>
    </citation>
    <scope>NUCLEOTIDE SEQUENCE [LARGE SCALE GENOMIC DNA]</scope>
    <source>
        <strain evidence="9">UW-1</strain>
    </source>
</reference>
<feature type="transmembrane region" description="Helical" evidence="8">
    <location>
        <begin position="241"/>
        <end position="261"/>
    </location>
</feature>
<dbReference type="GO" id="GO:0005886">
    <property type="term" value="C:plasma membrane"/>
    <property type="evidence" value="ECO:0007669"/>
    <property type="project" value="UniProtKB-SubCell"/>
</dbReference>
<dbReference type="PANTHER" id="PTHR33908:SF11">
    <property type="entry name" value="MEMBRANE PROTEIN"/>
    <property type="match status" value="1"/>
</dbReference>
<feature type="transmembrane region" description="Helical" evidence="8">
    <location>
        <begin position="384"/>
        <end position="402"/>
    </location>
</feature>
<evidence type="ECO:0000256" key="8">
    <source>
        <dbReference type="SAM" id="Phobius"/>
    </source>
</evidence>
<evidence type="ECO:0000313" key="9">
    <source>
        <dbReference type="EMBL" id="ACV33461.1"/>
    </source>
</evidence>
<evidence type="ECO:0008006" key="10">
    <source>
        <dbReference type="Google" id="ProtNLM"/>
    </source>
</evidence>
<protein>
    <recommendedName>
        <fullName evidence="10">Glycosyltransferase RgtA/B/C/D-like domain-containing protein</fullName>
    </recommendedName>
</protein>
<dbReference type="HOGENOM" id="CLU_332797_0_0_4"/>
<evidence type="ECO:0000256" key="6">
    <source>
        <dbReference type="ARBA" id="ARBA00022989"/>
    </source>
</evidence>
<comment type="subcellular location">
    <subcellularLocation>
        <location evidence="1">Cell membrane</location>
        <topology evidence="1">Multi-pass membrane protein</topology>
    </subcellularLocation>
</comment>
<dbReference type="GO" id="GO:0009103">
    <property type="term" value="P:lipopolysaccharide biosynthetic process"/>
    <property type="evidence" value="ECO:0007669"/>
    <property type="project" value="UniProtKB-ARBA"/>
</dbReference>
<feature type="transmembrane region" description="Helical" evidence="8">
    <location>
        <begin position="36"/>
        <end position="60"/>
    </location>
</feature>
<keyword evidence="2" id="KW-1003">Cell membrane</keyword>
<keyword evidence="4" id="KW-0808">Transferase</keyword>
<keyword evidence="7 8" id="KW-0472">Membrane</keyword>
<evidence type="ECO:0000256" key="2">
    <source>
        <dbReference type="ARBA" id="ARBA00022475"/>
    </source>
</evidence>
<evidence type="ECO:0000256" key="5">
    <source>
        <dbReference type="ARBA" id="ARBA00022692"/>
    </source>
</evidence>
<evidence type="ECO:0000256" key="4">
    <source>
        <dbReference type="ARBA" id="ARBA00022679"/>
    </source>
</evidence>
<keyword evidence="5 8" id="KW-0812">Transmembrane</keyword>
<dbReference type="KEGG" id="app:CAP2UW1_0095"/>
<keyword evidence="6 8" id="KW-1133">Transmembrane helix</keyword>
<feature type="transmembrane region" description="Helical" evidence="8">
    <location>
        <begin position="457"/>
        <end position="476"/>
    </location>
</feature>
<dbReference type="eggNOG" id="COG1807">
    <property type="taxonomic scope" value="Bacteria"/>
</dbReference>